<keyword evidence="3" id="KW-0221">Differentiation</keyword>
<dbReference type="GO" id="GO:0005634">
    <property type="term" value="C:nucleus"/>
    <property type="evidence" value="ECO:0007669"/>
    <property type="project" value="UniProtKB-SubCell"/>
</dbReference>
<feature type="compositionally biased region" description="Polar residues" evidence="7">
    <location>
        <begin position="281"/>
        <end position="294"/>
    </location>
</feature>
<dbReference type="AlphaFoldDB" id="A0AAD9XJF2"/>
<reference evidence="9" key="1">
    <citation type="journal article" date="2023" name="Plant J.">
        <title>Genome sequences and population genomics provide insights into the demographic history, inbreeding, and mutation load of two 'living fossil' tree species of Dipteronia.</title>
        <authorList>
            <person name="Feng Y."/>
            <person name="Comes H.P."/>
            <person name="Chen J."/>
            <person name="Zhu S."/>
            <person name="Lu R."/>
            <person name="Zhang X."/>
            <person name="Li P."/>
            <person name="Qiu J."/>
            <person name="Olsen K.M."/>
            <person name="Qiu Y."/>
        </authorList>
    </citation>
    <scope>NUCLEOTIDE SEQUENCE</scope>
    <source>
        <strain evidence="9">KIB01</strain>
    </source>
</reference>
<feature type="domain" description="Myb-like" evidence="8">
    <location>
        <begin position="168"/>
        <end position="219"/>
    </location>
</feature>
<dbReference type="NCBIfam" id="TIGR01557">
    <property type="entry name" value="myb_SHAQKYF"/>
    <property type="match status" value="1"/>
</dbReference>
<name>A0AAD9XJF2_9ROSI</name>
<evidence type="ECO:0000256" key="4">
    <source>
        <dbReference type="ARBA" id="ARBA00023015"/>
    </source>
</evidence>
<dbReference type="InterPro" id="IPR001005">
    <property type="entry name" value="SANT/Myb"/>
</dbReference>
<keyword evidence="5" id="KW-0804">Transcription</keyword>
<evidence type="ECO:0000256" key="7">
    <source>
        <dbReference type="SAM" id="MobiDB-lite"/>
    </source>
</evidence>
<dbReference type="InterPro" id="IPR009057">
    <property type="entry name" value="Homeodomain-like_sf"/>
</dbReference>
<feature type="compositionally biased region" description="Low complexity" evidence="7">
    <location>
        <begin position="260"/>
        <end position="272"/>
    </location>
</feature>
<feature type="region of interest" description="Disordered" evidence="7">
    <location>
        <begin position="59"/>
        <end position="144"/>
    </location>
</feature>
<organism evidence="9 10">
    <name type="scientific">Dipteronia dyeriana</name>
    <dbReference type="NCBI Taxonomy" id="168575"/>
    <lineage>
        <taxon>Eukaryota</taxon>
        <taxon>Viridiplantae</taxon>
        <taxon>Streptophyta</taxon>
        <taxon>Embryophyta</taxon>
        <taxon>Tracheophyta</taxon>
        <taxon>Spermatophyta</taxon>
        <taxon>Magnoliopsida</taxon>
        <taxon>eudicotyledons</taxon>
        <taxon>Gunneridae</taxon>
        <taxon>Pentapetalae</taxon>
        <taxon>rosids</taxon>
        <taxon>malvids</taxon>
        <taxon>Sapindales</taxon>
        <taxon>Sapindaceae</taxon>
        <taxon>Hippocastanoideae</taxon>
        <taxon>Acereae</taxon>
        <taxon>Dipteronia</taxon>
    </lineage>
</organism>
<dbReference type="FunFam" id="1.10.10.60:FF:000002">
    <property type="entry name" value="Myb family transcription factor"/>
    <property type="match status" value="1"/>
</dbReference>
<feature type="region of interest" description="Disordered" evidence="7">
    <location>
        <begin position="222"/>
        <end position="294"/>
    </location>
</feature>
<evidence type="ECO:0000256" key="5">
    <source>
        <dbReference type="ARBA" id="ARBA00023163"/>
    </source>
</evidence>
<evidence type="ECO:0000256" key="6">
    <source>
        <dbReference type="ARBA" id="ARBA00023242"/>
    </source>
</evidence>
<protein>
    <recommendedName>
        <fullName evidence="8">Myb-like domain-containing protein</fullName>
    </recommendedName>
</protein>
<comment type="caution">
    <text evidence="9">The sequence shown here is derived from an EMBL/GenBank/DDBJ whole genome shotgun (WGS) entry which is preliminary data.</text>
</comment>
<keyword evidence="10" id="KW-1185">Reference proteome</keyword>
<evidence type="ECO:0000256" key="1">
    <source>
        <dbReference type="ARBA" id="ARBA00004123"/>
    </source>
</evidence>
<feature type="compositionally biased region" description="Basic residues" evidence="7">
    <location>
        <begin position="127"/>
        <end position="140"/>
    </location>
</feature>
<sequence>MFSSFVNHPVMRTSNSTALMPDLSLQISPPISVSDCRGGGKAKEVIGFFDGLITRPRNSLYSSDHGSSTTTDSGSSGSDLSHENNGFFGPSEQQQPHPPPQPTLSLGFEMADLLGRPPAPPLQLPRNLHHDHHHHHHHHQYQPQIYGSDFKRSARMISGVKRSVRAPRMRWTTTLHAHFVHAVQLLGGHERATPKSVLELMNVKDLTLAHVKSHLQMYRTVKSTDKGSSGQGQTDMGSNNQSQRTTSSLNSAPPPPPPTSSSSPAQPTTTLQKRQRGSFPSMETNKRTSITNRDGSALTYSHDLNANDSKAAGCKAALHVSDSFMKERITLDSSSLSASSDHHHKLLDLEFTLGRPSWQMDYHGDHHQSSNELTLLKC</sequence>
<dbReference type="PANTHER" id="PTHR31496">
    <property type="entry name" value="TRANSCRIPTION FACTOR KAN2-RELATED"/>
    <property type="match status" value="1"/>
</dbReference>
<evidence type="ECO:0000256" key="3">
    <source>
        <dbReference type="ARBA" id="ARBA00022782"/>
    </source>
</evidence>
<feature type="compositionally biased region" description="Low complexity" evidence="7">
    <location>
        <begin position="62"/>
        <end position="79"/>
    </location>
</feature>
<dbReference type="PANTHER" id="PTHR31496:SF25">
    <property type="entry name" value="TRANSCRIPTION FACTOR KAN3-RELATED"/>
    <property type="match status" value="1"/>
</dbReference>
<evidence type="ECO:0000313" key="9">
    <source>
        <dbReference type="EMBL" id="KAK2660423.1"/>
    </source>
</evidence>
<dbReference type="SUPFAM" id="SSF46689">
    <property type="entry name" value="Homeodomain-like"/>
    <property type="match status" value="1"/>
</dbReference>
<comment type="subcellular location">
    <subcellularLocation>
        <location evidence="1">Nucleus</location>
    </subcellularLocation>
</comment>
<keyword evidence="4" id="KW-0805">Transcription regulation</keyword>
<evidence type="ECO:0000256" key="2">
    <source>
        <dbReference type="ARBA" id="ARBA00022473"/>
    </source>
</evidence>
<dbReference type="GO" id="GO:0010158">
    <property type="term" value="P:abaxial cell fate specification"/>
    <property type="evidence" value="ECO:0007669"/>
    <property type="project" value="InterPro"/>
</dbReference>
<dbReference type="InterPro" id="IPR006447">
    <property type="entry name" value="Myb_dom_plants"/>
</dbReference>
<dbReference type="InterPro" id="IPR044847">
    <property type="entry name" value="KAN_fam"/>
</dbReference>
<dbReference type="Proteomes" id="UP001280121">
    <property type="component" value="Unassembled WGS sequence"/>
</dbReference>
<evidence type="ECO:0000313" key="10">
    <source>
        <dbReference type="Proteomes" id="UP001280121"/>
    </source>
</evidence>
<gene>
    <name evidence="9" type="ORF">Ddye_006956</name>
</gene>
<evidence type="ECO:0000259" key="8">
    <source>
        <dbReference type="Pfam" id="PF00249"/>
    </source>
</evidence>
<dbReference type="Gene3D" id="1.10.10.60">
    <property type="entry name" value="Homeodomain-like"/>
    <property type="match status" value="1"/>
</dbReference>
<proteinExistence type="predicted"/>
<dbReference type="GO" id="GO:0006355">
    <property type="term" value="P:regulation of DNA-templated transcription"/>
    <property type="evidence" value="ECO:0007669"/>
    <property type="project" value="InterPro"/>
</dbReference>
<keyword evidence="2" id="KW-0217">Developmental protein</keyword>
<feature type="compositionally biased region" description="Polar residues" evidence="7">
    <location>
        <begin position="226"/>
        <end position="244"/>
    </location>
</feature>
<accession>A0AAD9XJF2</accession>
<keyword evidence="6" id="KW-0539">Nucleus</keyword>
<dbReference type="Pfam" id="PF00249">
    <property type="entry name" value="Myb_DNA-binding"/>
    <property type="match status" value="1"/>
</dbReference>
<dbReference type="EMBL" id="JANJYI010000002">
    <property type="protein sequence ID" value="KAK2660423.1"/>
    <property type="molecule type" value="Genomic_DNA"/>
</dbReference>
<dbReference type="GO" id="GO:0000976">
    <property type="term" value="F:transcription cis-regulatory region binding"/>
    <property type="evidence" value="ECO:0007669"/>
    <property type="project" value="InterPro"/>
</dbReference>